<dbReference type="PIRSF" id="PIRSF002181">
    <property type="entry name" value="Ribosomal_L13"/>
    <property type="match status" value="1"/>
</dbReference>
<comment type="function">
    <text evidence="4 6">This protein is one of the early assembly proteins of the 50S ribosomal subunit, although it is not seen to bind rRNA by itself. It is important during the early stages of 50S assembly.</text>
</comment>
<name>A0AAU8PJ25_TREPG</name>
<dbReference type="RefSeq" id="WP_010882469.1">
    <property type="nucleotide sequence ID" value="NC_016843.1"/>
</dbReference>
<dbReference type="GO" id="GO:0006412">
    <property type="term" value="P:translation"/>
    <property type="evidence" value="ECO:0007669"/>
    <property type="project" value="UniProtKB-UniRule"/>
</dbReference>
<dbReference type="EMBL" id="CP002376">
    <property type="protein sequence ID" value="AEZ60305.1"/>
    <property type="molecule type" value="Genomic_DNA"/>
</dbReference>
<comment type="similarity">
    <text evidence="1 4 5">Belongs to the universal ribosomal protein uL13 family.</text>
</comment>
<evidence type="ECO:0000256" key="5">
    <source>
        <dbReference type="RuleBase" id="RU003877"/>
    </source>
</evidence>
<dbReference type="GO" id="GO:0003735">
    <property type="term" value="F:structural constituent of ribosome"/>
    <property type="evidence" value="ECO:0007669"/>
    <property type="project" value="InterPro"/>
</dbReference>
<dbReference type="InterPro" id="IPR036899">
    <property type="entry name" value="Ribosomal_uL13_sf"/>
</dbReference>
<comment type="subunit">
    <text evidence="4">Part of the 50S ribosomal subunit.</text>
</comment>
<dbReference type="SUPFAM" id="SSF52161">
    <property type="entry name" value="Ribosomal protein L13"/>
    <property type="match status" value="1"/>
</dbReference>
<dbReference type="GO" id="GO:0003729">
    <property type="term" value="F:mRNA binding"/>
    <property type="evidence" value="ECO:0007669"/>
    <property type="project" value="TreeGrafter"/>
</dbReference>
<protein>
    <recommendedName>
        <fullName evidence="4">Large ribosomal subunit protein uL13</fullName>
    </recommendedName>
</protein>
<proteinExistence type="inferred from homology"/>
<dbReference type="AlphaFoldDB" id="A0AAU8PJ25"/>
<dbReference type="Gene3D" id="3.90.1180.10">
    <property type="entry name" value="Ribosomal protein L13"/>
    <property type="match status" value="1"/>
</dbReference>
<gene>
    <name evidence="4 6 7" type="primary">rplM</name>
    <name evidence="7" type="ordered locus">TPEGAU_1025</name>
</gene>
<accession>A0AAU8PJ25</accession>
<evidence type="ECO:0000256" key="6">
    <source>
        <dbReference type="RuleBase" id="RU003878"/>
    </source>
</evidence>
<dbReference type="PANTHER" id="PTHR11545:SF2">
    <property type="entry name" value="LARGE RIBOSOMAL SUBUNIT PROTEIN UL13M"/>
    <property type="match status" value="1"/>
</dbReference>
<dbReference type="InterPro" id="IPR023563">
    <property type="entry name" value="Ribosomal_uL13_CS"/>
</dbReference>
<dbReference type="InterPro" id="IPR005822">
    <property type="entry name" value="Ribosomal_uL13"/>
</dbReference>
<dbReference type="GO" id="GO:1990904">
    <property type="term" value="C:ribonucleoprotein complex"/>
    <property type="evidence" value="ECO:0007669"/>
    <property type="project" value="UniProtKB-KW"/>
</dbReference>
<dbReference type="PANTHER" id="PTHR11545">
    <property type="entry name" value="RIBOSOMAL PROTEIN L13"/>
    <property type="match status" value="1"/>
</dbReference>
<dbReference type="InterPro" id="IPR005823">
    <property type="entry name" value="Ribosomal_uL13_bac-type"/>
</dbReference>
<dbReference type="GO" id="GO:0005840">
    <property type="term" value="C:ribosome"/>
    <property type="evidence" value="ECO:0007669"/>
    <property type="project" value="UniProtKB-KW"/>
</dbReference>
<evidence type="ECO:0000256" key="1">
    <source>
        <dbReference type="ARBA" id="ARBA00006227"/>
    </source>
</evidence>
<evidence type="ECO:0000256" key="4">
    <source>
        <dbReference type="HAMAP-Rule" id="MF_01366"/>
    </source>
</evidence>
<reference evidence="8" key="1">
    <citation type="journal article" date="2012" name="PLoS Negl. Trop. Dis.">
        <title>Whole genome sequences of three Treponema pallidum ssp. pertenue strains: yaws and syphilis treponemes differ in less than 0.2% of the genome sequence.</title>
        <authorList>
            <person name="Cejkova D."/>
            <person name="Zobanikova M."/>
            <person name="Chen L."/>
            <person name="Pospisilova P."/>
            <person name="Strouhal M."/>
            <person name="Qin X."/>
            <person name="Mikalova L."/>
            <person name="Norris S.J."/>
            <person name="Muzny D.M."/>
            <person name="Gibbs R.A."/>
            <person name="Fulton L.L."/>
            <person name="Sodergren E."/>
            <person name="Weinstock G.M."/>
            <person name="Smajs D."/>
        </authorList>
    </citation>
    <scope>NUCLEOTIDE SEQUENCE [LARGE SCALE GENOMIC DNA]</scope>
    <source>
        <strain evidence="8">Gauthier</strain>
    </source>
</reference>
<organism evidence="7 8">
    <name type="scientific">Treponema pallidum subsp. pertenue (strain Gauthier)</name>
    <dbReference type="NCBI Taxonomy" id="491080"/>
    <lineage>
        <taxon>Bacteria</taxon>
        <taxon>Pseudomonadati</taxon>
        <taxon>Spirochaetota</taxon>
        <taxon>Spirochaetia</taxon>
        <taxon>Spirochaetales</taxon>
        <taxon>Treponemataceae</taxon>
        <taxon>Treponema</taxon>
    </lineage>
</organism>
<dbReference type="HAMAP" id="MF_01366">
    <property type="entry name" value="Ribosomal_uL13"/>
    <property type="match status" value="1"/>
</dbReference>
<evidence type="ECO:0000313" key="7">
    <source>
        <dbReference type="EMBL" id="AEZ60305.1"/>
    </source>
</evidence>
<evidence type="ECO:0000256" key="3">
    <source>
        <dbReference type="ARBA" id="ARBA00023274"/>
    </source>
</evidence>
<evidence type="ECO:0000256" key="2">
    <source>
        <dbReference type="ARBA" id="ARBA00022980"/>
    </source>
</evidence>
<dbReference type="Pfam" id="PF00572">
    <property type="entry name" value="Ribosomal_L13"/>
    <property type="match status" value="1"/>
</dbReference>
<dbReference type="GeneID" id="93876772"/>
<dbReference type="Proteomes" id="UP000008192">
    <property type="component" value="Chromosome"/>
</dbReference>
<sequence>MRTIFVNEREAVRAWHLIDAAGRPLGRVAARVACLLRGKHKASYTPNQEMGDYVVVINAEKVFLSGTKPKDKMYYRHSGYPGGLKSVSFSALVKRRPVEPLRHAVKGMLPKGPLGRKLIKNVKIYAGSVHPHESQNPVPLSC</sequence>
<evidence type="ECO:0000313" key="8">
    <source>
        <dbReference type="Proteomes" id="UP000008192"/>
    </source>
</evidence>
<keyword evidence="2 4" id="KW-0689">Ribosomal protein</keyword>
<dbReference type="SMR" id="A0AAU8PJ25"/>
<dbReference type="NCBIfam" id="TIGR01066">
    <property type="entry name" value="rplM_bact"/>
    <property type="match status" value="1"/>
</dbReference>
<dbReference type="CDD" id="cd00392">
    <property type="entry name" value="Ribosomal_L13"/>
    <property type="match status" value="1"/>
</dbReference>
<dbReference type="KEGG" id="tpg:TPEGAU_1025"/>
<keyword evidence="3 4" id="KW-0687">Ribonucleoprotein</keyword>
<dbReference type="GO" id="GO:0017148">
    <property type="term" value="P:negative regulation of translation"/>
    <property type="evidence" value="ECO:0007669"/>
    <property type="project" value="TreeGrafter"/>
</dbReference>
<dbReference type="PROSITE" id="PS00783">
    <property type="entry name" value="RIBOSOMAL_L13"/>
    <property type="match status" value="1"/>
</dbReference>